<keyword evidence="9" id="KW-1185">Reference proteome</keyword>
<feature type="transmembrane region" description="Helical" evidence="5">
    <location>
        <begin position="462"/>
        <end position="482"/>
    </location>
</feature>
<name>A0ABU5DCY6_9BURK</name>
<keyword evidence="2 5" id="KW-0812">Transmembrane</keyword>
<feature type="domain" description="Integral membrane protein YccS N-terminal" evidence="6">
    <location>
        <begin position="67"/>
        <end position="329"/>
    </location>
</feature>
<dbReference type="Proteomes" id="UP001285263">
    <property type="component" value="Unassembled WGS sequence"/>
</dbReference>
<reference evidence="8 9" key="1">
    <citation type="submission" date="2023-11" db="EMBL/GenBank/DDBJ databases">
        <title>Paucibacter sp. nov., isolated from fresh soil in Korea.</title>
        <authorList>
            <person name="Le N.T.T."/>
        </authorList>
    </citation>
    <scope>NUCLEOTIDE SEQUENCE [LARGE SCALE GENOMIC DNA]</scope>
    <source>
        <strain evidence="8 9">R3-3</strain>
    </source>
</reference>
<sequence>MTPTIVLRRMPAWIVNGITVTLGLALVQLSIGFVAGAAAAQTAIATAVCASLADVVTTTARVARRVFVASVASTLASVLFLAARPFDALQIPAAALIVFAAMLMLSWGPKAGTGAFAAALSLVFAMSLPASEPLRWDHVAWGLVGSAGYWLWAVVTAWLLQPTWRNFSLAATAEGEARLVAAIAAQLRRPSELIWQSGVLDEETALADRFQVARDLVFANDRGPSARRETALLLHLTDLRDLAMASKEAPAQLTTEREAELSADVLDGIAAALRAAAMALHTGSAFRPDPAAEAALQKPLDELAQSTGAERCNALLRSQLELLRAIERLLDPAEAVHLTCKRADLRRYISPDEWLWSSVAANLHPGTPVFRHAARTAVTAALGYAVAQALAWTLHPQWIVLTIVAVMQGSLAQTLLRRNARVLGTLAGCVAVLALTAVSPSALFLSGSFLIASGIAHAFFPVRYAVTAGAAAVMAVLQAHLAVPDGGFSTLERFGDTIAGALLGWAATYVLPIWERRNLPAVLQQATVALRAYAAEATALREADGPSAPRFARQRAYDALRAVSAIRTRSLSEPEDVRVPVPQLTLWLSAAYGLMSHLSNLRLSLTLHASEQGVPGFAAAMAEASKALDASLAGLDAAAGRIAAPALAVLPHLDARVQRALDEAVRVAAQKLQIEALV</sequence>
<comment type="subcellular location">
    <subcellularLocation>
        <location evidence="1">Membrane</location>
        <topology evidence="1">Multi-pass membrane protein</topology>
    </subcellularLocation>
</comment>
<keyword evidence="4 5" id="KW-0472">Membrane</keyword>
<evidence type="ECO:0000259" key="7">
    <source>
        <dbReference type="Pfam" id="PF13515"/>
    </source>
</evidence>
<organism evidence="8 9">
    <name type="scientific">Roseateles agri</name>
    <dbReference type="NCBI Taxonomy" id="3098619"/>
    <lineage>
        <taxon>Bacteria</taxon>
        <taxon>Pseudomonadati</taxon>
        <taxon>Pseudomonadota</taxon>
        <taxon>Betaproteobacteria</taxon>
        <taxon>Burkholderiales</taxon>
        <taxon>Sphaerotilaceae</taxon>
        <taxon>Roseateles</taxon>
    </lineage>
</organism>
<keyword evidence="3 5" id="KW-1133">Transmembrane helix</keyword>
<feature type="transmembrane region" description="Helical" evidence="5">
    <location>
        <begin position="12"/>
        <end position="31"/>
    </location>
</feature>
<evidence type="ECO:0000256" key="3">
    <source>
        <dbReference type="ARBA" id="ARBA00022989"/>
    </source>
</evidence>
<feature type="transmembrane region" description="Helical" evidence="5">
    <location>
        <begin position="37"/>
        <end position="57"/>
    </location>
</feature>
<feature type="transmembrane region" description="Helical" evidence="5">
    <location>
        <begin position="114"/>
        <end position="132"/>
    </location>
</feature>
<feature type="transmembrane region" description="Helical" evidence="5">
    <location>
        <begin position="66"/>
        <end position="83"/>
    </location>
</feature>
<dbReference type="Pfam" id="PF13515">
    <property type="entry name" value="FUSC_2"/>
    <property type="match status" value="1"/>
</dbReference>
<protein>
    <submittedName>
        <fullName evidence="8">FUSC family membrane protein</fullName>
    </submittedName>
</protein>
<evidence type="ECO:0000256" key="2">
    <source>
        <dbReference type="ARBA" id="ARBA00022692"/>
    </source>
</evidence>
<dbReference type="RefSeq" id="WP_320422044.1">
    <property type="nucleotide sequence ID" value="NZ_JAXCLA010000002.1"/>
</dbReference>
<evidence type="ECO:0000313" key="9">
    <source>
        <dbReference type="Proteomes" id="UP001285263"/>
    </source>
</evidence>
<feature type="transmembrane region" description="Helical" evidence="5">
    <location>
        <begin position="423"/>
        <end position="456"/>
    </location>
</feature>
<feature type="transmembrane region" description="Helical" evidence="5">
    <location>
        <begin position="494"/>
        <end position="514"/>
    </location>
</feature>
<evidence type="ECO:0000259" key="6">
    <source>
        <dbReference type="Pfam" id="PF12805"/>
    </source>
</evidence>
<feature type="transmembrane region" description="Helical" evidence="5">
    <location>
        <begin position="398"/>
        <end position="416"/>
    </location>
</feature>
<dbReference type="Pfam" id="PF12805">
    <property type="entry name" value="FUSC-like"/>
    <property type="match status" value="1"/>
</dbReference>
<evidence type="ECO:0000256" key="1">
    <source>
        <dbReference type="ARBA" id="ARBA00004141"/>
    </source>
</evidence>
<feature type="domain" description="Integral membrane bound transporter" evidence="7">
    <location>
        <begin position="383"/>
        <end position="506"/>
    </location>
</feature>
<dbReference type="InterPro" id="IPR049453">
    <property type="entry name" value="Memb_transporter_dom"/>
</dbReference>
<evidence type="ECO:0000313" key="8">
    <source>
        <dbReference type="EMBL" id="MDY0744142.1"/>
    </source>
</evidence>
<evidence type="ECO:0000256" key="4">
    <source>
        <dbReference type="ARBA" id="ARBA00023136"/>
    </source>
</evidence>
<gene>
    <name evidence="8" type="ORF">SNE35_06480</name>
</gene>
<dbReference type="EMBL" id="JAXCLA010000002">
    <property type="protein sequence ID" value="MDY0744142.1"/>
    <property type="molecule type" value="Genomic_DNA"/>
</dbReference>
<feature type="transmembrane region" description="Helical" evidence="5">
    <location>
        <begin position="89"/>
        <end position="107"/>
    </location>
</feature>
<evidence type="ECO:0000256" key="5">
    <source>
        <dbReference type="SAM" id="Phobius"/>
    </source>
</evidence>
<feature type="transmembrane region" description="Helical" evidence="5">
    <location>
        <begin position="138"/>
        <end position="160"/>
    </location>
</feature>
<dbReference type="InterPro" id="IPR032692">
    <property type="entry name" value="YccS_N"/>
</dbReference>
<proteinExistence type="predicted"/>
<accession>A0ABU5DCY6</accession>
<comment type="caution">
    <text evidence="8">The sequence shown here is derived from an EMBL/GenBank/DDBJ whole genome shotgun (WGS) entry which is preliminary data.</text>
</comment>